<proteinExistence type="predicted"/>
<comment type="caution">
    <text evidence="1">The sequence shown here is derived from an EMBL/GenBank/DDBJ whole genome shotgun (WGS) entry which is preliminary data.</text>
</comment>
<sequence>MSDSCNPDSTTGKAIRRKLQKGAKFNYDFVQIASRLVAAGMTERDIGYVLGVKPTTVSKWKQRYAEFKLATDSKSSAKQIAVAHMVANGLRSATGYDFEEVDQVFEMADNPDYNEEDGDCREPKRILVVKKETRKLKHRAPDKDLLMFFLLNLSDEYHNVRSIQIDQTKKQINVNITGKLESSDIRKLAGAAFQTADALDKKSKVIESKIVDVIDGELIEGPAESVEQIPSKDNADFLESIIDE</sequence>
<evidence type="ECO:0000313" key="1">
    <source>
        <dbReference type="EMBL" id="KKM27157.1"/>
    </source>
</evidence>
<reference evidence="1" key="1">
    <citation type="journal article" date="2015" name="Nature">
        <title>Complex archaea that bridge the gap between prokaryotes and eukaryotes.</title>
        <authorList>
            <person name="Spang A."/>
            <person name="Saw J.H."/>
            <person name="Jorgensen S.L."/>
            <person name="Zaremba-Niedzwiedzka K."/>
            <person name="Martijn J."/>
            <person name="Lind A.E."/>
            <person name="van Eijk R."/>
            <person name="Schleper C."/>
            <person name="Guy L."/>
            <person name="Ettema T.J."/>
        </authorList>
    </citation>
    <scope>NUCLEOTIDE SEQUENCE</scope>
</reference>
<name>A0A0F9IHZ7_9ZZZZ</name>
<dbReference type="AlphaFoldDB" id="A0A0F9IHZ7"/>
<organism evidence="1">
    <name type="scientific">marine sediment metagenome</name>
    <dbReference type="NCBI Taxonomy" id="412755"/>
    <lineage>
        <taxon>unclassified sequences</taxon>
        <taxon>metagenomes</taxon>
        <taxon>ecological metagenomes</taxon>
    </lineage>
</organism>
<dbReference type="EMBL" id="LAZR01012376">
    <property type="protein sequence ID" value="KKM27157.1"/>
    <property type="molecule type" value="Genomic_DNA"/>
</dbReference>
<accession>A0A0F9IHZ7</accession>
<evidence type="ECO:0008006" key="2">
    <source>
        <dbReference type="Google" id="ProtNLM"/>
    </source>
</evidence>
<gene>
    <name evidence="1" type="ORF">LCGC14_1577560</name>
</gene>
<protein>
    <recommendedName>
        <fullName evidence="2">Homeodomain phBC6A51-type domain-containing protein</fullName>
    </recommendedName>
</protein>